<evidence type="ECO:0000256" key="3">
    <source>
        <dbReference type="ARBA" id="ARBA00022729"/>
    </source>
</evidence>
<evidence type="ECO:0008006" key="9">
    <source>
        <dbReference type="Google" id="ProtNLM"/>
    </source>
</evidence>
<dbReference type="GO" id="GO:0009279">
    <property type="term" value="C:cell outer membrane"/>
    <property type="evidence" value="ECO:0007669"/>
    <property type="project" value="UniProtKB-SubCell"/>
</dbReference>
<comment type="caution">
    <text evidence="7">The sequence shown here is derived from an EMBL/GenBank/DDBJ whole genome shotgun (WGS) entry which is preliminary data.</text>
</comment>
<comment type="similarity">
    <text evidence="2">Belongs to the MipA/OmpV family.</text>
</comment>
<gene>
    <name evidence="7" type="ORF">GWI72_07280</name>
</gene>
<evidence type="ECO:0000256" key="5">
    <source>
        <dbReference type="ARBA" id="ARBA00023237"/>
    </source>
</evidence>
<keyword evidence="8" id="KW-1185">Reference proteome</keyword>
<dbReference type="EMBL" id="JAABLQ010000001">
    <property type="protein sequence ID" value="NBN78066.1"/>
    <property type="molecule type" value="Genomic_DNA"/>
</dbReference>
<comment type="subcellular location">
    <subcellularLocation>
        <location evidence="1">Cell outer membrane</location>
    </subcellularLocation>
</comment>
<keyword evidence="5" id="KW-0998">Cell outer membrane</keyword>
<dbReference type="AlphaFoldDB" id="A0A7X5F1J5"/>
<dbReference type="Pfam" id="PF06629">
    <property type="entry name" value="MipA"/>
    <property type="match status" value="1"/>
</dbReference>
<evidence type="ECO:0000256" key="6">
    <source>
        <dbReference type="SAM" id="SignalP"/>
    </source>
</evidence>
<keyword evidence="4" id="KW-0472">Membrane</keyword>
<reference evidence="8" key="1">
    <citation type="submission" date="2020-01" db="EMBL/GenBank/DDBJ databases">
        <authorList>
            <person name="Fang Y."/>
            <person name="Sun R."/>
            <person name="Nie L."/>
            <person name="He J."/>
            <person name="Hao L."/>
            <person name="Wang L."/>
            <person name="Su S."/>
            <person name="Lv E."/>
            <person name="Zhang Z."/>
            <person name="Xie R."/>
            <person name="Liu H."/>
        </authorList>
    </citation>
    <scope>NUCLEOTIDE SEQUENCE [LARGE SCALE GENOMIC DNA]</scope>
    <source>
        <strain evidence="8">XCT-53</strain>
    </source>
</reference>
<proteinExistence type="inferred from homology"/>
<dbReference type="PANTHER" id="PTHR38776">
    <property type="entry name" value="MLTA-INTERACTING PROTEIN-RELATED"/>
    <property type="match status" value="1"/>
</dbReference>
<dbReference type="RefSeq" id="WP_161708239.1">
    <property type="nucleotide sequence ID" value="NZ_JAABLQ010000001.1"/>
</dbReference>
<evidence type="ECO:0000256" key="2">
    <source>
        <dbReference type="ARBA" id="ARBA00005722"/>
    </source>
</evidence>
<evidence type="ECO:0000256" key="4">
    <source>
        <dbReference type="ARBA" id="ARBA00023136"/>
    </source>
</evidence>
<organism evidence="7 8">
    <name type="scientific">Pannonibacter tanglangensis</name>
    <dbReference type="NCBI Taxonomy" id="2750084"/>
    <lineage>
        <taxon>Bacteria</taxon>
        <taxon>Pseudomonadati</taxon>
        <taxon>Pseudomonadota</taxon>
        <taxon>Alphaproteobacteria</taxon>
        <taxon>Hyphomicrobiales</taxon>
        <taxon>Stappiaceae</taxon>
        <taxon>Pannonibacter</taxon>
    </lineage>
</organism>
<dbReference type="Proteomes" id="UP000586722">
    <property type="component" value="Unassembled WGS sequence"/>
</dbReference>
<keyword evidence="3 6" id="KW-0732">Signal</keyword>
<feature type="signal peptide" evidence="6">
    <location>
        <begin position="1"/>
        <end position="26"/>
    </location>
</feature>
<feature type="chain" id="PRO_5031372864" description="MipA/OmpV family protein" evidence="6">
    <location>
        <begin position="27"/>
        <end position="304"/>
    </location>
</feature>
<name>A0A7X5F1J5_9HYPH</name>
<dbReference type="InterPro" id="IPR010583">
    <property type="entry name" value="MipA"/>
</dbReference>
<dbReference type="PANTHER" id="PTHR38776:SF1">
    <property type="entry name" value="MLTA-INTERACTING PROTEIN-RELATED"/>
    <property type="match status" value="1"/>
</dbReference>
<evidence type="ECO:0000313" key="7">
    <source>
        <dbReference type="EMBL" id="NBN78066.1"/>
    </source>
</evidence>
<sequence length="304" mass="31618">MFHHRPVLTGLALGLGSSVLALPSLAADPAEAVTVQAHGPGPDADTPPPDWTVTVGGGGLYAPAFLGSGRMKATPLPYVAVTWRDTLLLDPTGLTINAFAASGLRAGAVLRLTPGRDTKDDRKALTGLGDLAPTLDAGGFIAWEPLPWLEAAVELRRSVVKLSESRDKSLNRFGLNEKIRAAEGWSGDFTVGVKAPPLLGHRLMLGAEAKATWFDESYMRAVFGVSSAQAGRSGLKAFRPSGGIASIGLAADATVLLTEQAAVTLTGSYDRLIGDAAKSPMVARGRGSKDQISVGAFVTYRFGG</sequence>
<accession>A0A7X5F1J5</accession>
<evidence type="ECO:0000313" key="8">
    <source>
        <dbReference type="Proteomes" id="UP000586722"/>
    </source>
</evidence>
<evidence type="ECO:0000256" key="1">
    <source>
        <dbReference type="ARBA" id="ARBA00004442"/>
    </source>
</evidence>
<protein>
    <recommendedName>
        <fullName evidence="9">MipA/OmpV family protein</fullName>
    </recommendedName>
</protein>